<evidence type="ECO:0000313" key="1">
    <source>
        <dbReference type="EMBL" id="KYN36303.1"/>
    </source>
</evidence>
<protein>
    <submittedName>
        <fullName evidence="1">Uncharacterized protein</fullName>
    </submittedName>
</protein>
<feature type="non-terminal residue" evidence="1">
    <location>
        <position position="1"/>
    </location>
</feature>
<accession>A0A195F784</accession>
<keyword evidence="2" id="KW-1185">Reference proteome</keyword>
<evidence type="ECO:0000313" key="2">
    <source>
        <dbReference type="Proteomes" id="UP000078541"/>
    </source>
</evidence>
<sequence>RYVHAHARHFRTALHNISIVGCLFSGSLKERRLILEKALPDGVRCKSSRATFPTRICGYSQLNTVDIRDNNGATQYLYRANDQKSLDRPIVYAGVHRELASLASLEMKITSYTPANGGHGGSALSLSLRDPIDPDWIQISSSIIRTTILSDQKTSSFRQNVPLNNGLFTFTSEYSATSIHPAFTHPDARSCGMILHDEMCSLIDAGPRRRISTFDREEKCERSRKDGSRPSRFAYCDQGGTWASAALSRNEPRLCIHAVTPSPLGSVNHRSSSR</sequence>
<proteinExistence type="predicted"/>
<organism evidence="1 2">
    <name type="scientific">Trachymyrmex septentrionalis</name>
    <dbReference type="NCBI Taxonomy" id="34720"/>
    <lineage>
        <taxon>Eukaryota</taxon>
        <taxon>Metazoa</taxon>
        <taxon>Ecdysozoa</taxon>
        <taxon>Arthropoda</taxon>
        <taxon>Hexapoda</taxon>
        <taxon>Insecta</taxon>
        <taxon>Pterygota</taxon>
        <taxon>Neoptera</taxon>
        <taxon>Endopterygota</taxon>
        <taxon>Hymenoptera</taxon>
        <taxon>Apocrita</taxon>
        <taxon>Aculeata</taxon>
        <taxon>Formicoidea</taxon>
        <taxon>Formicidae</taxon>
        <taxon>Myrmicinae</taxon>
        <taxon>Trachymyrmex</taxon>
    </lineage>
</organism>
<dbReference type="Proteomes" id="UP000078541">
    <property type="component" value="Unassembled WGS sequence"/>
</dbReference>
<dbReference type="AlphaFoldDB" id="A0A195F784"/>
<reference evidence="1 2" key="1">
    <citation type="submission" date="2016-03" db="EMBL/GenBank/DDBJ databases">
        <title>Trachymyrmex septentrionalis WGS genome.</title>
        <authorList>
            <person name="Nygaard S."/>
            <person name="Hu H."/>
            <person name="Boomsma J."/>
            <person name="Zhang G."/>
        </authorList>
    </citation>
    <scope>NUCLEOTIDE SEQUENCE [LARGE SCALE GENOMIC DNA]</scope>
    <source>
        <strain evidence="1">Tsep2-gDNA-1</strain>
        <tissue evidence="1">Whole body</tissue>
    </source>
</reference>
<name>A0A195F784_9HYME</name>
<dbReference type="EMBL" id="KQ981744">
    <property type="protein sequence ID" value="KYN36303.1"/>
    <property type="molecule type" value="Genomic_DNA"/>
</dbReference>
<gene>
    <name evidence="1" type="ORF">ALC56_09263</name>
</gene>